<name>A0A809RIY8_9PROT</name>
<keyword evidence="2" id="KW-1185">Reference proteome</keyword>
<evidence type="ECO:0000313" key="1">
    <source>
        <dbReference type="EMBL" id="BBP01465.1"/>
    </source>
</evidence>
<dbReference type="Proteomes" id="UP000463939">
    <property type="component" value="Chromosome"/>
</dbReference>
<proteinExistence type="predicted"/>
<dbReference type="AlphaFoldDB" id="A0A809RIY8"/>
<dbReference type="EMBL" id="AP021881">
    <property type="protein sequence ID" value="BBP01465.1"/>
    <property type="molecule type" value="Genomic_DNA"/>
</dbReference>
<organism evidence="1 2">
    <name type="scientific">Sulfuriferula nivalis</name>
    <dbReference type="NCBI Taxonomy" id="2675298"/>
    <lineage>
        <taxon>Bacteria</taxon>
        <taxon>Pseudomonadati</taxon>
        <taxon>Pseudomonadota</taxon>
        <taxon>Betaproteobacteria</taxon>
        <taxon>Nitrosomonadales</taxon>
        <taxon>Sulfuricellaceae</taxon>
        <taxon>Sulfuriferula</taxon>
    </lineage>
</organism>
<protein>
    <submittedName>
        <fullName evidence="1">Uncharacterized protein</fullName>
    </submittedName>
</protein>
<gene>
    <name evidence="1" type="ORF">SFSGTM_21730</name>
</gene>
<accession>A0A809RIY8</accession>
<dbReference type="RefSeq" id="WP_162085242.1">
    <property type="nucleotide sequence ID" value="NZ_AP021881.1"/>
</dbReference>
<reference evidence="2" key="1">
    <citation type="submission" date="2019-11" db="EMBL/GenBank/DDBJ databases">
        <title>Isolation and characterization of a novel species in the genus Sulfuriferula.</title>
        <authorList>
            <person name="Mochizuki J."/>
            <person name="Kojima H."/>
            <person name="Fukui M."/>
        </authorList>
    </citation>
    <scope>NUCLEOTIDE SEQUENCE [LARGE SCALE GENOMIC DNA]</scope>
    <source>
        <strain evidence="2">SGTM</strain>
    </source>
</reference>
<evidence type="ECO:0000313" key="2">
    <source>
        <dbReference type="Proteomes" id="UP000463939"/>
    </source>
</evidence>
<dbReference type="KEGG" id="sniv:SFSGTM_21730"/>
<sequence length="237" mass="26126">MSRATKKKPTEAAQGRYSAIPHSLLDSVAYQGCSFSAKSLLLELARQHTGSNNGHLHCVYTWLNKRGWQSSATSAKALSELIERKLIIKTRQGGFNAGACKYALSWLAVTNFVGLDITQHTYRQGAYLLMDALPKIKGVSSVSDRAKPIINSDSEPTSKATLSASELVEGCFGAWTPPESEHNEYHHIHAPEINAPDVTPKRYEPWPWEFAEFTGQGFQLANAHFIKSATIGGITWH</sequence>